<gene>
    <name evidence="2" type="ORF">AK812_SmicGene44252</name>
</gene>
<feature type="compositionally biased region" description="Polar residues" evidence="1">
    <location>
        <begin position="37"/>
        <end position="47"/>
    </location>
</feature>
<evidence type="ECO:0000256" key="1">
    <source>
        <dbReference type="SAM" id="MobiDB-lite"/>
    </source>
</evidence>
<feature type="region of interest" description="Disordered" evidence="1">
    <location>
        <begin position="10"/>
        <end position="56"/>
    </location>
</feature>
<evidence type="ECO:0000313" key="3">
    <source>
        <dbReference type="Proteomes" id="UP000186817"/>
    </source>
</evidence>
<sequence>MGEQWNVLDCSGASRGIDPTTGPGCRSGAPQRDAPQQLVTVSETPSATRRGPGKLRNTLRRTLCARSGAVTCGGVFRSGLPGPRRCVPEQGTCADAQWTPLRPYTPAPVRHAGYDEYNAADWYGDWNDSFVPEGDSGTTGTTLQHESIQEALPATACSMDSHLARNFGTSNRLDPPEEIPFKGRKTILGCLALAKGLNTSMLAVTGHDLTWLNPGRASIFRGEPLPEYLTPPNLNVADEESLQFKMCYMLGYEAKLRVHIEAAECWARGLSIDEFQELQENMIQVKAKTWFGSITAMDWLCGNWSLLSGVMDFLVALDEPRPQQPSARTGEHNRLVPRHRLRTKMTLGRTTGEYKWRQKQCDKLATAIKFSSRSWLAESLETEYQTLVQISQDFASSHSVLATAHGVLQKVPTQELHFTVSQDLVLVGLVSYAIAVASHSLDADEFRRKYRRTESHSMNANPTMMQMQKTRSLAERTEDSKPSGARADAGAARSDPKTKGELLMELKSQHKNTIRLVAALLHDRDLRLQLRQIQYGASPLHREYVNFLSNQKQGQESSLLWAAERATGHGWFRCVLDTLALIHDHDALLACGVTALGPELVLPDISILETQEWFQDEKETRLYIARLSLVSFDLSFEYLDLIHNAKETLQDFWFYLLELVSKRAWGQIQHAVLCPQMLAAALSADSLAADASMQSMKKTWAAVLRAEEVQLHAAGRITPAARASLGLIMGDLAFNRLSFARECAVVCRMSNWRADYKDVQDLARSLYKKPLNTKHDLEDCFGHLASVHQLTTKASPFNKRSCQTQRWQFLMWTRFFYATSLPSIANSNPEYHWPQLETSLREHASVRKKTPEQQKACYGKAFKVSEKLDEAVRRDGFIKCKLGSTKKAGIISNQKASAATAWVVANQHNDFADAALAWTGCFFAAGCLYQNRSSNEVVLCLGFREYGALAVQLKEIKVEDKEYFVIQSNPSPTEACLLPSWLFNQTMTEQSEWQFVPTALQHPYALPALVRDEYGVAILRTGPNQGLVGSALEQGVLLTKKNYVLMHQVYGFGSLPQKGHGSGKAGNLVKLDYVKAAVAHFFPNWSAERRHDLCEQLMAKKLPHLRAACPSEVLEVFNALSPEDQQTFGAVKFLQRDQTAIKSRSKEPEPRSLSAKVHFTPADLKDLVPDIAGSYINRHPILKRYQAFYPVNSAVLSMGKEPKVFSKSRTATWEGPERNLSEAAALWEVVEWAWDMHAQHQPIHADIKVLLG</sequence>
<evidence type="ECO:0000313" key="2">
    <source>
        <dbReference type="EMBL" id="OLP75885.1"/>
    </source>
</evidence>
<feature type="compositionally biased region" description="Polar residues" evidence="1">
    <location>
        <begin position="456"/>
        <end position="471"/>
    </location>
</feature>
<proteinExistence type="predicted"/>
<accession>A0A1Q9BYZ5</accession>
<dbReference type="Proteomes" id="UP000186817">
    <property type="component" value="Unassembled WGS sequence"/>
</dbReference>
<feature type="compositionally biased region" description="Basic and acidic residues" evidence="1">
    <location>
        <begin position="472"/>
        <end position="481"/>
    </location>
</feature>
<dbReference type="AlphaFoldDB" id="A0A1Q9BYZ5"/>
<protein>
    <submittedName>
        <fullName evidence="2">Uncharacterized protein</fullName>
    </submittedName>
</protein>
<dbReference type="EMBL" id="LSRX01002224">
    <property type="protein sequence ID" value="OLP75885.1"/>
    <property type="molecule type" value="Genomic_DNA"/>
</dbReference>
<organism evidence="2 3">
    <name type="scientific">Symbiodinium microadriaticum</name>
    <name type="common">Dinoflagellate</name>
    <name type="synonym">Zooxanthella microadriatica</name>
    <dbReference type="NCBI Taxonomy" id="2951"/>
    <lineage>
        <taxon>Eukaryota</taxon>
        <taxon>Sar</taxon>
        <taxon>Alveolata</taxon>
        <taxon>Dinophyceae</taxon>
        <taxon>Suessiales</taxon>
        <taxon>Symbiodiniaceae</taxon>
        <taxon>Symbiodinium</taxon>
    </lineage>
</organism>
<name>A0A1Q9BYZ5_SYMMI</name>
<comment type="caution">
    <text evidence="2">The sequence shown here is derived from an EMBL/GenBank/DDBJ whole genome shotgun (WGS) entry which is preliminary data.</text>
</comment>
<dbReference type="OrthoDB" id="413013at2759"/>
<keyword evidence="3" id="KW-1185">Reference proteome</keyword>
<feature type="region of interest" description="Disordered" evidence="1">
    <location>
        <begin position="454"/>
        <end position="498"/>
    </location>
</feature>
<reference evidence="2 3" key="1">
    <citation type="submission" date="2016-02" db="EMBL/GenBank/DDBJ databases">
        <title>Genome analysis of coral dinoflagellate symbionts highlights evolutionary adaptations to a symbiotic lifestyle.</title>
        <authorList>
            <person name="Aranda M."/>
            <person name="Li Y."/>
            <person name="Liew Y.J."/>
            <person name="Baumgarten S."/>
            <person name="Simakov O."/>
            <person name="Wilson M."/>
            <person name="Piel J."/>
            <person name="Ashoor H."/>
            <person name="Bougouffa S."/>
            <person name="Bajic V.B."/>
            <person name="Ryu T."/>
            <person name="Ravasi T."/>
            <person name="Bayer T."/>
            <person name="Micklem G."/>
            <person name="Kim H."/>
            <person name="Bhak J."/>
            <person name="Lajeunesse T.C."/>
            <person name="Voolstra C.R."/>
        </authorList>
    </citation>
    <scope>NUCLEOTIDE SEQUENCE [LARGE SCALE GENOMIC DNA]</scope>
    <source>
        <strain evidence="2 3">CCMP2467</strain>
    </source>
</reference>
<feature type="compositionally biased region" description="Low complexity" evidence="1">
    <location>
        <begin position="482"/>
        <end position="493"/>
    </location>
</feature>